<reference evidence="6" key="1">
    <citation type="journal article" date="2019" name="Int. J. Syst. Evol. Microbiol.">
        <title>The Global Catalogue of Microorganisms (GCM) 10K type strain sequencing project: providing services to taxonomists for standard genome sequencing and annotation.</title>
        <authorList>
            <consortium name="The Broad Institute Genomics Platform"/>
            <consortium name="The Broad Institute Genome Sequencing Center for Infectious Disease"/>
            <person name="Wu L."/>
            <person name="Ma J."/>
        </authorList>
    </citation>
    <scope>NUCLEOTIDE SEQUENCE [LARGE SCALE GENOMIC DNA]</scope>
    <source>
        <strain evidence="6">JCM 19212</strain>
    </source>
</reference>
<keyword evidence="3" id="KW-0732">Signal</keyword>
<dbReference type="InterPro" id="IPR008979">
    <property type="entry name" value="Galactose-bd-like_sf"/>
</dbReference>
<evidence type="ECO:0000259" key="4">
    <source>
        <dbReference type="PROSITE" id="PS51829"/>
    </source>
</evidence>
<feature type="chain" id="PRO_5045159187" description="P/Homo B domain-containing protein" evidence="3">
    <location>
        <begin position="27"/>
        <end position="537"/>
    </location>
</feature>
<evidence type="ECO:0000313" key="6">
    <source>
        <dbReference type="Proteomes" id="UP001501083"/>
    </source>
</evidence>
<dbReference type="Pfam" id="PF01483">
    <property type="entry name" value="P_proprotein"/>
    <property type="match status" value="1"/>
</dbReference>
<dbReference type="InterPro" id="IPR002884">
    <property type="entry name" value="P_dom"/>
</dbReference>
<dbReference type="PROSITE" id="PS51829">
    <property type="entry name" value="P_HOMO_B"/>
    <property type="match status" value="1"/>
</dbReference>
<sequence>MNRKTSMTLRLVGLTGALMLSGAALAAPPLFLGPAQVQPDAGVAASRLAARPATTSLRALRADAAVVDARNAEIELDLGLQRVNAVLEQARTETDGSVVWTGHVRETAKARPATVREVRHDENNSVILVRRGQGVTGNVRVNGQLYRIRPLPDGSHAVIEVNEAAMPPDHPTAFGDLPQIQMAQASAGRVGALAIDPGPTATIRVLVVATNNAVSAYGGDMQALVQLAVAESNQGYVNSNVGINMELAGYTTVAYSDVGMSTDLSRFRGTSDGYMDTIHALRDSNAADVAVLVGNDSSACGLASGIGSTATTAFATAYWDCITGYYSFAHEIGHLQSARHDPATDPTNSPYVYGHGYRAPNNAWRTIMAYTCSPSCPRLNYWSNPDVTYNGVAMGTTDRSHNQRVLVNTKATIAAFRGGGGGGGTQTYSNGTDVAIGDNTTVESPVTVSGRSGNAPTNASVTVAIVHTYQGDLKVDLVAPDGSLYNIHNRTGGSTDNVNKTVTLNLSSEPLNGTWKLRVNDNAAGDTGYINSWSVTF</sequence>
<dbReference type="Proteomes" id="UP001501083">
    <property type="component" value="Unassembled WGS sequence"/>
</dbReference>
<name>A0ABP9LA36_9GAMM</name>
<evidence type="ECO:0000313" key="5">
    <source>
        <dbReference type="EMBL" id="GAA5071780.1"/>
    </source>
</evidence>
<evidence type="ECO:0000256" key="1">
    <source>
        <dbReference type="ARBA" id="ARBA00022670"/>
    </source>
</evidence>
<dbReference type="SUPFAM" id="SSF49785">
    <property type="entry name" value="Galactose-binding domain-like"/>
    <property type="match status" value="1"/>
</dbReference>
<accession>A0ABP9LA36</accession>
<dbReference type="Gene3D" id="3.40.390.10">
    <property type="entry name" value="Collagenase (Catalytic Domain)"/>
    <property type="match status" value="1"/>
</dbReference>
<dbReference type="Gene3D" id="2.60.120.260">
    <property type="entry name" value="Galactose-binding domain-like"/>
    <property type="match status" value="1"/>
</dbReference>
<feature type="domain" description="P/Homo B" evidence="4">
    <location>
        <begin position="423"/>
        <end position="537"/>
    </location>
</feature>
<evidence type="ECO:0000256" key="3">
    <source>
        <dbReference type="SAM" id="SignalP"/>
    </source>
</evidence>
<feature type="signal peptide" evidence="3">
    <location>
        <begin position="1"/>
        <end position="26"/>
    </location>
</feature>
<dbReference type="Pfam" id="PF13688">
    <property type="entry name" value="Reprolysin_5"/>
    <property type="match status" value="1"/>
</dbReference>
<proteinExistence type="predicted"/>
<keyword evidence="6" id="KW-1185">Reference proteome</keyword>
<dbReference type="EMBL" id="BAABKY010000001">
    <property type="protein sequence ID" value="GAA5071780.1"/>
    <property type="molecule type" value="Genomic_DNA"/>
</dbReference>
<dbReference type="SUPFAM" id="SSF55486">
    <property type="entry name" value="Metalloproteases ('zincins'), catalytic domain"/>
    <property type="match status" value="1"/>
</dbReference>
<keyword evidence="1" id="KW-0645">Protease</keyword>
<comment type="caution">
    <text evidence="5">The sequence shown here is derived from an EMBL/GenBank/DDBJ whole genome shotgun (WGS) entry which is preliminary data.</text>
</comment>
<protein>
    <recommendedName>
        <fullName evidence="4">P/Homo B domain-containing protein</fullName>
    </recommendedName>
</protein>
<evidence type="ECO:0000256" key="2">
    <source>
        <dbReference type="ARBA" id="ARBA00022801"/>
    </source>
</evidence>
<gene>
    <name evidence="5" type="ORF">GCM10025759_11260</name>
</gene>
<organism evidence="5 6">
    <name type="scientific">Lysobacter panacisoli</name>
    <dbReference type="NCBI Taxonomy" id="1255263"/>
    <lineage>
        <taxon>Bacteria</taxon>
        <taxon>Pseudomonadati</taxon>
        <taxon>Pseudomonadota</taxon>
        <taxon>Gammaproteobacteria</taxon>
        <taxon>Lysobacterales</taxon>
        <taxon>Lysobacteraceae</taxon>
        <taxon>Lysobacter</taxon>
    </lineage>
</organism>
<keyword evidence="2" id="KW-0378">Hydrolase</keyword>
<dbReference type="InterPro" id="IPR024079">
    <property type="entry name" value="MetalloPept_cat_dom_sf"/>
</dbReference>